<accession>T1JVN3</accession>
<dbReference type="EnsemblMetazoa" id="tetur02g05220.1">
    <property type="protein sequence ID" value="tetur02g05220.1"/>
    <property type="gene ID" value="tetur02g05220"/>
</dbReference>
<evidence type="ECO:0000313" key="3">
    <source>
        <dbReference type="Proteomes" id="UP000015104"/>
    </source>
</evidence>
<dbReference type="GO" id="GO:0001517">
    <property type="term" value="F:N-acetylglucosamine 6-O-sulfotransferase activity"/>
    <property type="evidence" value="ECO:0007669"/>
    <property type="project" value="TreeGrafter"/>
</dbReference>
<feature type="domain" description="Sulfotransferase" evidence="1">
    <location>
        <begin position="9"/>
        <end position="281"/>
    </location>
</feature>
<dbReference type="Gene3D" id="3.40.50.300">
    <property type="entry name" value="P-loop containing nucleotide triphosphate hydrolases"/>
    <property type="match status" value="1"/>
</dbReference>
<proteinExistence type="predicted"/>
<dbReference type="HOGENOM" id="CLU_028381_0_0_1"/>
<sequence length="316" mass="37075">MSILQVERYYRSGSSFLGDIIQQAAHTCYIYEPLQLFTKSKRINNDEIDEALYIIENYFQCQFDVGPSVNLNRTEIHRWNYKWMNWLFPVCLNRYQTVCPSSPQNLTKLCLPLKNRVIKTVRLPMSALQLGMLSMDPFIDFNVIYLVRDPRAMFNSRTQFLWCSSDPECIEPKSICQQMREDINTYSRLVKLYPNKLSVIRHEDISMKPEETVQKLYKSLNLPFTDKLKVYLHSHTENASESDKYSVIKHSKTVVNQWVKQMTKDKIEEVQEYCQDVFKLLGYVNISDEFLSALQSNSTNILPSTFENVYSLSNAI</sequence>
<evidence type="ECO:0000313" key="2">
    <source>
        <dbReference type="EnsemblMetazoa" id="tetur02g05220.1"/>
    </source>
</evidence>
<dbReference type="InterPro" id="IPR000863">
    <property type="entry name" value="Sulfotransferase_dom"/>
</dbReference>
<dbReference type="SUPFAM" id="SSF52540">
    <property type="entry name" value="P-loop containing nucleoside triphosphate hydrolases"/>
    <property type="match status" value="1"/>
</dbReference>
<dbReference type="eggNOG" id="ENOG502S1BS">
    <property type="taxonomic scope" value="Eukaryota"/>
</dbReference>
<dbReference type="InterPro" id="IPR027417">
    <property type="entry name" value="P-loop_NTPase"/>
</dbReference>
<dbReference type="AlphaFoldDB" id="T1JVN3"/>
<dbReference type="Pfam" id="PF00685">
    <property type="entry name" value="Sulfotransfer_1"/>
    <property type="match status" value="1"/>
</dbReference>
<dbReference type="EMBL" id="CAEY01000795">
    <property type="status" value="NOT_ANNOTATED_CDS"/>
    <property type="molecule type" value="Genomic_DNA"/>
</dbReference>
<dbReference type="PANTHER" id="PTHR10704">
    <property type="entry name" value="CARBOHYDRATE SULFOTRANSFERASE"/>
    <property type="match status" value="1"/>
</dbReference>
<dbReference type="PANTHER" id="PTHR10704:SF44">
    <property type="entry name" value="LD35051P-RELATED"/>
    <property type="match status" value="1"/>
</dbReference>
<protein>
    <recommendedName>
        <fullName evidence="1">Sulfotransferase domain-containing protein</fullName>
    </recommendedName>
</protein>
<name>T1JVN3_TETUR</name>
<keyword evidence="3" id="KW-1185">Reference proteome</keyword>
<dbReference type="Proteomes" id="UP000015104">
    <property type="component" value="Unassembled WGS sequence"/>
</dbReference>
<dbReference type="GO" id="GO:0006044">
    <property type="term" value="P:N-acetylglucosamine metabolic process"/>
    <property type="evidence" value="ECO:0007669"/>
    <property type="project" value="TreeGrafter"/>
</dbReference>
<organism evidence="2 3">
    <name type="scientific">Tetranychus urticae</name>
    <name type="common">Two-spotted spider mite</name>
    <dbReference type="NCBI Taxonomy" id="32264"/>
    <lineage>
        <taxon>Eukaryota</taxon>
        <taxon>Metazoa</taxon>
        <taxon>Ecdysozoa</taxon>
        <taxon>Arthropoda</taxon>
        <taxon>Chelicerata</taxon>
        <taxon>Arachnida</taxon>
        <taxon>Acari</taxon>
        <taxon>Acariformes</taxon>
        <taxon>Trombidiformes</taxon>
        <taxon>Prostigmata</taxon>
        <taxon>Eleutherengona</taxon>
        <taxon>Raphignathae</taxon>
        <taxon>Tetranychoidea</taxon>
        <taxon>Tetranychidae</taxon>
        <taxon>Tetranychus</taxon>
    </lineage>
</organism>
<reference evidence="2" key="2">
    <citation type="submission" date="2015-06" db="UniProtKB">
        <authorList>
            <consortium name="EnsemblMetazoa"/>
        </authorList>
    </citation>
    <scope>IDENTIFICATION</scope>
</reference>
<evidence type="ECO:0000259" key="1">
    <source>
        <dbReference type="Pfam" id="PF00685"/>
    </source>
</evidence>
<dbReference type="InterPro" id="IPR051135">
    <property type="entry name" value="Gal/GlcNAc/GalNAc_ST"/>
</dbReference>
<reference evidence="3" key="1">
    <citation type="submission" date="2011-08" db="EMBL/GenBank/DDBJ databases">
        <authorList>
            <person name="Rombauts S."/>
        </authorList>
    </citation>
    <scope>NUCLEOTIDE SEQUENCE</scope>
    <source>
        <strain evidence="3">London</strain>
    </source>
</reference>
<dbReference type="GO" id="GO:0006790">
    <property type="term" value="P:sulfur compound metabolic process"/>
    <property type="evidence" value="ECO:0007669"/>
    <property type="project" value="TreeGrafter"/>
</dbReference>